<keyword evidence="8" id="KW-0496">Mitochondrion</keyword>
<dbReference type="InterPro" id="IPR036188">
    <property type="entry name" value="FAD/NAD-bd_sf"/>
</dbReference>
<comment type="similarity">
    <text evidence="2 8">Belongs to the ferredoxin--NADP reductase type 1 family.</text>
</comment>
<evidence type="ECO:0000256" key="10">
    <source>
        <dbReference type="PIRSR" id="PIRSR000362-2"/>
    </source>
</evidence>
<proteinExistence type="inferred from homology"/>
<dbReference type="EMBL" id="HE580267">
    <property type="protein sequence ID" value="CCD22606.1"/>
    <property type="molecule type" value="Genomic_DNA"/>
</dbReference>
<feature type="binding site" evidence="9">
    <location>
        <position position="47"/>
    </location>
    <ligand>
        <name>FAD</name>
        <dbReference type="ChEBI" id="CHEBI:57692"/>
    </ligand>
</feature>
<dbReference type="GO" id="GO:0006879">
    <property type="term" value="P:intracellular iron ion homeostasis"/>
    <property type="evidence" value="ECO:0007669"/>
    <property type="project" value="EnsemblFungi"/>
</dbReference>
<dbReference type="PANTHER" id="PTHR48467">
    <property type="entry name" value="GLUTAMATE SYNTHASE 1 [NADH], CHLOROPLASTIC-LIKE"/>
    <property type="match status" value="1"/>
</dbReference>
<dbReference type="Pfam" id="PF07992">
    <property type="entry name" value="Pyr_redox_2"/>
    <property type="match status" value="1"/>
</dbReference>
<keyword evidence="4 8" id="KW-0274">FAD</keyword>
<evidence type="ECO:0000256" key="9">
    <source>
        <dbReference type="PIRSR" id="PIRSR000362-1"/>
    </source>
</evidence>
<dbReference type="InterPro" id="IPR021163">
    <property type="entry name" value="Ferredox_Rdtase_adrenod"/>
</dbReference>
<feature type="binding site" evidence="10">
    <location>
        <position position="233"/>
    </location>
    <ligand>
        <name>NADP(+)</name>
        <dbReference type="ChEBI" id="CHEBI:58349"/>
    </ligand>
</feature>
<dbReference type="Gene3D" id="3.50.50.60">
    <property type="entry name" value="FAD/NAD(P)-binding domain"/>
    <property type="match status" value="1"/>
</dbReference>
<dbReference type="EC" id="1.18.1.6" evidence="8"/>
<dbReference type="OrthoDB" id="333024at2759"/>
<dbReference type="KEGG" id="ndi:NDAI_0A04500"/>
<evidence type="ECO:0000259" key="11">
    <source>
        <dbReference type="Pfam" id="PF07992"/>
    </source>
</evidence>
<dbReference type="eggNOG" id="KOG1800">
    <property type="taxonomic scope" value="Eukaryota"/>
</dbReference>
<dbReference type="SUPFAM" id="SSF51971">
    <property type="entry name" value="Nucleotide-binding domain"/>
    <property type="match status" value="1"/>
</dbReference>
<feature type="binding site" evidence="9">
    <location>
        <position position="406"/>
    </location>
    <ligand>
        <name>FAD</name>
        <dbReference type="ChEBI" id="CHEBI:57692"/>
    </ligand>
</feature>
<name>G0W468_NAUDC</name>
<dbReference type="GO" id="GO:0006744">
    <property type="term" value="P:ubiquinone biosynthetic process"/>
    <property type="evidence" value="ECO:0007669"/>
    <property type="project" value="EnsemblFungi"/>
</dbReference>
<dbReference type="Proteomes" id="UP000000689">
    <property type="component" value="Chromosome 1"/>
</dbReference>
<feature type="binding site" evidence="10">
    <location>
        <begin position="175"/>
        <end position="178"/>
    </location>
    <ligand>
        <name>NADP(+)</name>
        <dbReference type="ChEBI" id="CHEBI:58349"/>
    </ligand>
</feature>
<dbReference type="PIRSF" id="PIRSF000362">
    <property type="entry name" value="FNR"/>
    <property type="match status" value="1"/>
</dbReference>
<comment type="catalytic activity">
    <reaction evidence="7 8">
        <text>2 reduced [adrenodoxin] + NADP(+) + H(+) = 2 oxidized [adrenodoxin] + NADPH</text>
        <dbReference type="Rhea" id="RHEA:42312"/>
        <dbReference type="Rhea" id="RHEA-COMP:9998"/>
        <dbReference type="Rhea" id="RHEA-COMP:9999"/>
        <dbReference type="ChEBI" id="CHEBI:15378"/>
        <dbReference type="ChEBI" id="CHEBI:33737"/>
        <dbReference type="ChEBI" id="CHEBI:33738"/>
        <dbReference type="ChEBI" id="CHEBI:57783"/>
        <dbReference type="ChEBI" id="CHEBI:58349"/>
        <dbReference type="EC" id="1.18.1.6"/>
    </reaction>
</comment>
<organism evidence="12 13">
    <name type="scientific">Naumovozyma dairenensis (strain ATCC 10597 / BCRC 20456 / CBS 421 / NBRC 0211 / NRRL Y-12639)</name>
    <name type="common">Saccharomyces dairenensis</name>
    <dbReference type="NCBI Taxonomy" id="1071378"/>
    <lineage>
        <taxon>Eukaryota</taxon>
        <taxon>Fungi</taxon>
        <taxon>Dikarya</taxon>
        <taxon>Ascomycota</taxon>
        <taxon>Saccharomycotina</taxon>
        <taxon>Saccharomycetes</taxon>
        <taxon>Saccharomycetales</taxon>
        <taxon>Saccharomycetaceae</taxon>
        <taxon>Naumovozyma</taxon>
    </lineage>
</organism>
<feature type="binding site" evidence="9">
    <location>
        <position position="98"/>
    </location>
    <ligand>
        <name>FAD</name>
        <dbReference type="ChEBI" id="CHEBI:57692"/>
    </ligand>
</feature>
<evidence type="ECO:0000256" key="4">
    <source>
        <dbReference type="ARBA" id="ARBA00022827"/>
    </source>
</evidence>
<protein>
    <recommendedName>
        <fullName evidence="8">NADPH:adrenodoxin oxidoreductase, mitochondrial</fullName>
        <ecNumber evidence="8">1.18.1.6</ecNumber>
    </recommendedName>
</protein>
<evidence type="ECO:0000256" key="6">
    <source>
        <dbReference type="ARBA" id="ARBA00023002"/>
    </source>
</evidence>
<accession>G0W468</accession>
<gene>
    <name evidence="12" type="primary">NDAI0A04500</name>
    <name evidence="12" type="ordered locus">NDAI_0A04500</name>
</gene>
<keyword evidence="13" id="KW-1185">Reference proteome</keyword>
<feature type="domain" description="FAD/NAD(P)-binding" evidence="11">
    <location>
        <begin position="16"/>
        <end position="238"/>
    </location>
</feature>
<evidence type="ECO:0000256" key="3">
    <source>
        <dbReference type="ARBA" id="ARBA00022630"/>
    </source>
</evidence>
<comment type="subcellular location">
    <subcellularLocation>
        <location evidence="8">Mitochondrion</location>
    </subcellularLocation>
</comment>
<dbReference type="HOGENOM" id="CLU_024722_3_1_1"/>
<dbReference type="OMA" id="RFNFIGN"/>
<evidence type="ECO:0000313" key="13">
    <source>
        <dbReference type="Proteomes" id="UP000000689"/>
    </source>
</evidence>
<dbReference type="GeneID" id="11493462"/>
<sequence length="464" mass="53154">MTVWRRYISTHVPRKKVSIIGSGPAGFYTAYHLLSKSPVPLDVTIWEKLPVPFGLSRYGVAPDHPEVKNCEETFTDCARKFSSHSEKHHFEFVGGIEIGKQIKLAQLLENQDAVILSYGCNGDRYLGIPGEQGTKGVFSSRQFVNWYNGHPSVAMDPEFTNFNWSGVRNVGIIGNGNVALDIARILLSNRIDELWKHTDVSTIALNCLRKAPIHNVKIIGRRDFLHSKFTNKELREMWQLEKYGIRGNISREYFSENMFDLGSHDRAFKRRVEMCSEYLKPFDQRTKKNFKKSVPPPRTQEDRQWKLDYLKSPLKIEKDNYTNRIQSLTLSHNLLTEDNRLIVDPNGKEVTYNLDLLITSLGYAGVPLPEFSELDIAFEKGHISNEQGRVLNNDGDLFPGLYASGWIRKGSQGVIASTMQDSFEVADRVIQDLLQPPRYIYERKRTVDIDLSGTPHTTWADWEK</sequence>
<evidence type="ECO:0000256" key="5">
    <source>
        <dbReference type="ARBA" id="ARBA00022857"/>
    </source>
</evidence>
<dbReference type="AlphaFoldDB" id="G0W468"/>
<evidence type="ECO:0000313" key="12">
    <source>
        <dbReference type="EMBL" id="CCD22606.1"/>
    </source>
</evidence>
<feature type="binding site" evidence="9">
    <location>
        <begin position="413"/>
        <end position="415"/>
    </location>
    <ligand>
        <name>FAD</name>
        <dbReference type="ChEBI" id="CHEBI:57692"/>
    </ligand>
</feature>
<feature type="binding site" evidence="10">
    <location>
        <begin position="221"/>
        <end position="222"/>
    </location>
    <ligand>
        <name>NADP(+)</name>
        <dbReference type="ChEBI" id="CHEBI:58349"/>
    </ligand>
</feature>
<dbReference type="PANTHER" id="PTHR48467:SF1">
    <property type="entry name" value="GLUTAMATE SYNTHASE 1 [NADH], CHLOROPLASTIC-LIKE"/>
    <property type="match status" value="1"/>
</dbReference>
<dbReference type="STRING" id="1071378.G0W468"/>
<feature type="binding site" evidence="10">
    <location>
        <position position="413"/>
    </location>
    <ligand>
        <name>NADP(+)</name>
        <dbReference type="ChEBI" id="CHEBI:58349"/>
    </ligand>
</feature>
<dbReference type="Gene3D" id="3.40.50.720">
    <property type="entry name" value="NAD(P)-binding Rossmann-like Domain"/>
    <property type="match status" value="1"/>
</dbReference>
<feature type="binding site" evidence="9">
    <location>
        <position position="55"/>
    </location>
    <ligand>
        <name>FAD</name>
        <dbReference type="ChEBI" id="CHEBI:57692"/>
    </ligand>
</feature>
<keyword evidence="3 8" id="KW-0285">Flavoprotein</keyword>
<evidence type="ECO:0000256" key="7">
    <source>
        <dbReference type="ARBA" id="ARBA00048933"/>
    </source>
</evidence>
<dbReference type="InterPro" id="IPR023753">
    <property type="entry name" value="FAD/NAD-binding_dom"/>
</dbReference>
<dbReference type="PRINTS" id="PR00419">
    <property type="entry name" value="ADXRDTASE"/>
</dbReference>
<keyword evidence="6 8" id="KW-0560">Oxidoreductase</keyword>
<dbReference type="InterPro" id="IPR055275">
    <property type="entry name" value="Ferredox_Rdtase"/>
</dbReference>
<feature type="binding site" evidence="9">
    <location>
        <position position="25"/>
    </location>
    <ligand>
        <name>FAD</name>
        <dbReference type="ChEBI" id="CHEBI:57692"/>
    </ligand>
</feature>
<evidence type="ECO:0000256" key="1">
    <source>
        <dbReference type="ARBA" id="ARBA00001974"/>
    </source>
</evidence>
<keyword evidence="5 8" id="KW-0521">NADP</keyword>
<evidence type="ECO:0000256" key="8">
    <source>
        <dbReference type="PIRNR" id="PIRNR000362"/>
    </source>
</evidence>
<evidence type="ECO:0000256" key="2">
    <source>
        <dbReference type="ARBA" id="ARBA00008312"/>
    </source>
</evidence>
<dbReference type="GO" id="GO:0005743">
    <property type="term" value="C:mitochondrial inner membrane"/>
    <property type="evidence" value="ECO:0007669"/>
    <property type="project" value="EnsemblFungi"/>
</dbReference>
<comment type="cofactor">
    <cofactor evidence="1 8 9">
        <name>FAD</name>
        <dbReference type="ChEBI" id="CHEBI:57692"/>
    </cofactor>
</comment>
<dbReference type="GO" id="GO:0004324">
    <property type="term" value="F:ferredoxin-NADP+ reductase activity"/>
    <property type="evidence" value="ECO:0007669"/>
    <property type="project" value="EnsemblFungi"/>
</dbReference>
<reference evidence="12 13" key="1">
    <citation type="journal article" date="2011" name="Proc. Natl. Acad. Sci. U.S.A.">
        <title>Evolutionary erosion of yeast sex chromosomes by mating-type switching accidents.</title>
        <authorList>
            <person name="Gordon J.L."/>
            <person name="Armisen D."/>
            <person name="Proux-Wera E."/>
            <person name="Oheigeartaigh S.S."/>
            <person name="Byrne K.P."/>
            <person name="Wolfe K.H."/>
        </authorList>
    </citation>
    <scope>NUCLEOTIDE SEQUENCE [LARGE SCALE GENOMIC DNA]</scope>
    <source>
        <strain evidence="13">ATCC 10597 / BCRC 20456 / CBS 421 / NBRC 0211 / NRRL Y-12639</strain>
    </source>
</reference>
<dbReference type="RefSeq" id="XP_003667849.1">
    <property type="nucleotide sequence ID" value="XM_003667801.1"/>
</dbReference>